<reference evidence="4" key="1">
    <citation type="submission" date="2017-09" db="EMBL/GenBank/DDBJ databases">
        <title>Depth-based differentiation of microbial function through sediment-hosted aquifers and enrichment of novel symbionts in the deep terrestrial subsurface.</title>
        <authorList>
            <person name="Probst A.J."/>
            <person name="Ladd B."/>
            <person name="Jarett J.K."/>
            <person name="Geller-Mcgrath D.E."/>
            <person name="Sieber C.M.K."/>
            <person name="Emerson J.B."/>
            <person name="Anantharaman K."/>
            <person name="Thomas B.C."/>
            <person name="Malmstrom R."/>
            <person name="Stieglmeier M."/>
            <person name="Klingl A."/>
            <person name="Woyke T."/>
            <person name="Ryan C.M."/>
            <person name="Banfield J.F."/>
        </authorList>
    </citation>
    <scope>NUCLEOTIDE SEQUENCE [LARGE SCALE GENOMIC DNA]</scope>
</reference>
<sequence>MMKQNRLLIAGIMMLAVLTLCAGEAGAMSAFSVGGNGEIYTYRGLLDHFFQESGYTLESRLYLDSEYGQWLQLAEFKTFNSVGTLVKYQSYTQAQLQSGPIIMLTDNEAASGNYTVEILIHTPLKPLGTQILDVEGTIEGTIQGSGNPAGTIIGWGVNDCPDFAKGREYPGWFTYRLRLGGCIWIAPAIHVRNTNEIIYSTDALAGYGLDGSFYYPGRAFIARLKDVLEDNPGSTADDHPFSYAIFGNDKINVLQFTGNSYTDSYNSDIGPYSVSRSSSGGSIRSNSSILLTGNVVINGDATPGPGGQVDLSNNARVTGSTAPAGNFVNFPPVKDFTSTENLSIAGNSSLTLNTGAYYYNSVSVTGNAALYINGKVEIYCAGDFIAAGNGVVNNDGLRAGVCSNLSVYVSGLNAEIPGNGKFFGTIYAPSATVEVKGNGNLYGSIIGRKVKVNGNAAIHWDRALLKKEVPGWWDPYSNSYVTAWEDLQSVVGNDRDYDDINYHITFSLANPVPGEAKAMVTTPKNGQTIDGNAVSIVAESNEKTCSVQFQFRAKGSGPWSDLGFLDNAIPYSAKLNASLLSEGEYELRAMAFDKNGNCEPVPDYITVAVAHADADIQEGNNGGVVCKKQKVTAAEDCDVTLADGTKVYIPYNALSEPATLSVNVISQDSIRGSLPKSGSGLSPIGVFRSFSLSSGEQAFKRNVRISIPYPDVNRDGKVDGCNVPAGKLGIFWLNEKTGKWEEVSAGKLTASGLAQADAADGTLEASVSHFSIYGLMVKGMATDLSSVKIGPNPFKPATVPNITFDGMTNGATVKIFNLAGELVFSAEDTDNNGIVTWDGTNAAAEEVASGVYYYAITDANGNKPATGKFLLIR</sequence>
<dbReference type="InterPro" id="IPR013783">
    <property type="entry name" value="Ig-like_fold"/>
</dbReference>
<dbReference type="Pfam" id="PF13585">
    <property type="entry name" value="CHU_C"/>
    <property type="match status" value="1"/>
</dbReference>
<dbReference type="InterPro" id="IPR055729">
    <property type="entry name" value="DUF7305"/>
</dbReference>
<dbReference type="NCBIfam" id="TIGR04183">
    <property type="entry name" value="Por_Secre_tail"/>
    <property type="match status" value="1"/>
</dbReference>
<evidence type="ECO:0000313" key="4">
    <source>
        <dbReference type="Proteomes" id="UP000229307"/>
    </source>
</evidence>
<name>A0A2M7SBL8_9BACT</name>
<accession>A0A2M7SBL8</accession>
<evidence type="ECO:0000259" key="2">
    <source>
        <dbReference type="Pfam" id="PF23981"/>
    </source>
</evidence>
<dbReference type="Gene3D" id="2.60.40.4070">
    <property type="match status" value="1"/>
</dbReference>
<dbReference type="AlphaFoldDB" id="A0A2M7SBL8"/>
<gene>
    <name evidence="3" type="ORF">COY52_05815</name>
</gene>
<dbReference type="Pfam" id="PF23981">
    <property type="entry name" value="DUF7305"/>
    <property type="match status" value="1"/>
</dbReference>
<keyword evidence="1" id="KW-0732">Signal</keyword>
<protein>
    <recommendedName>
        <fullName evidence="2">DUF7305 domain-containing protein</fullName>
    </recommendedName>
</protein>
<feature type="chain" id="PRO_5014967364" description="DUF7305 domain-containing protein" evidence="1">
    <location>
        <begin position="23"/>
        <end position="873"/>
    </location>
</feature>
<comment type="caution">
    <text evidence="3">The sequence shown here is derived from an EMBL/GenBank/DDBJ whole genome shotgun (WGS) entry which is preliminary data.</text>
</comment>
<dbReference type="Proteomes" id="UP000229307">
    <property type="component" value="Unassembled WGS sequence"/>
</dbReference>
<dbReference type="EMBL" id="PFMR01000158">
    <property type="protein sequence ID" value="PIZ16888.1"/>
    <property type="molecule type" value="Genomic_DNA"/>
</dbReference>
<organism evidence="3 4">
    <name type="scientific">Candidatus Desantisbacteria bacterium CG_4_10_14_0_8_um_filter_48_22</name>
    <dbReference type="NCBI Taxonomy" id="1974543"/>
    <lineage>
        <taxon>Bacteria</taxon>
        <taxon>Candidatus Desantisiibacteriota</taxon>
    </lineage>
</organism>
<feature type="signal peptide" evidence="1">
    <location>
        <begin position="1"/>
        <end position="22"/>
    </location>
</feature>
<feature type="domain" description="DUF7305" evidence="2">
    <location>
        <begin position="341"/>
        <end position="464"/>
    </location>
</feature>
<evidence type="ECO:0000256" key="1">
    <source>
        <dbReference type="SAM" id="SignalP"/>
    </source>
</evidence>
<dbReference type="InterPro" id="IPR026444">
    <property type="entry name" value="Secre_tail"/>
</dbReference>
<evidence type="ECO:0000313" key="3">
    <source>
        <dbReference type="EMBL" id="PIZ16888.1"/>
    </source>
</evidence>
<dbReference type="Gene3D" id="2.60.40.10">
    <property type="entry name" value="Immunoglobulins"/>
    <property type="match status" value="1"/>
</dbReference>
<proteinExistence type="predicted"/>